<evidence type="ECO:0000256" key="3">
    <source>
        <dbReference type="ARBA" id="ARBA00022884"/>
    </source>
</evidence>
<evidence type="ECO:0000256" key="6">
    <source>
        <dbReference type="ARBA" id="ARBA00035172"/>
    </source>
</evidence>
<name>A0A1M5JSC7_9GAMM</name>
<organism evidence="9 10">
    <name type="scientific">Hydrocarboniphaga daqingensis</name>
    <dbReference type="NCBI Taxonomy" id="490188"/>
    <lineage>
        <taxon>Bacteria</taxon>
        <taxon>Pseudomonadati</taxon>
        <taxon>Pseudomonadota</taxon>
        <taxon>Gammaproteobacteria</taxon>
        <taxon>Nevskiales</taxon>
        <taxon>Nevskiaceae</taxon>
        <taxon>Hydrocarboniphaga</taxon>
    </lineage>
</organism>
<dbReference type="GO" id="GO:1990904">
    <property type="term" value="C:ribonucleoprotein complex"/>
    <property type="evidence" value="ECO:0007669"/>
    <property type="project" value="UniProtKB-KW"/>
</dbReference>
<dbReference type="RefSeq" id="WP_072892762.1">
    <property type="nucleotide sequence ID" value="NZ_FQWZ01000001.1"/>
</dbReference>
<keyword evidence="5 7" id="KW-0687">Ribonucleoprotein</keyword>
<dbReference type="STRING" id="490188.SAMN04488068_0164"/>
<comment type="function">
    <text evidence="7 8">Binds directly to 23S ribosomal RNA and is necessary for the in vitro assembly process of the 50S ribosomal subunit. It is not involved in the protein synthesizing functions of that subunit.</text>
</comment>
<evidence type="ECO:0000256" key="7">
    <source>
        <dbReference type="HAMAP-Rule" id="MF_00382"/>
    </source>
</evidence>
<keyword evidence="2 7" id="KW-0699">rRNA-binding</keyword>
<dbReference type="Proteomes" id="UP000199758">
    <property type="component" value="Unassembled WGS sequence"/>
</dbReference>
<dbReference type="EMBL" id="FQWZ01000001">
    <property type="protein sequence ID" value="SHG43179.1"/>
    <property type="molecule type" value="Genomic_DNA"/>
</dbReference>
<evidence type="ECO:0000313" key="10">
    <source>
        <dbReference type="Proteomes" id="UP000199758"/>
    </source>
</evidence>
<dbReference type="GO" id="GO:0005840">
    <property type="term" value="C:ribosome"/>
    <property type="evidence" value="ECO:0007669"/>
    <property type="project" value="UniProtKB-KW"/>
</dbReference>
<dbReference type="PANTHER" id="PTHR10986">
    <property type="entry name" value="39S RIBOSOMAL PROTEIN L20"/>
    <property type="match status" value="1"/>
</dbReference>
<evidence type="ECO:0000313" key="9">
    <source>
        <dbReference type="EMBL" id="SHG43179.1"/>
    </source>
</evidence>
<dbReference type="GO" id="GO:0019843">
    <property type="term" value="F:rRNA binding"/>
    <property type="evidence" value="ECO:0007669"/>
    <property type="project" value="UniProtKB-UniRule"/>
</dbReference>
<dbReference type="Gene3D" id="6.10.160.10">
    <property type="match status" value="1"/>
</dbReference>
<dbReference type="OrthoDB" id="9808966at2"/>
<dbReference type="HAMAP" id="MF_00382">
    <property type="entry name" value="Ribosomal_bL20"/>
    <property type="match status" value="1"/>
</dbReference>
<protein>
    <recommendedName>
        <fullName evidence="6 7">Large ribosomal subunit protein bL20</fullName>
    </recommendedName>
</protein>
<keyword evidence="3 7" id="KW-0694">RNA-binding</keyword>
<dbReference type="GO" id="GO:0003735">
    <property type="term" value="F:structural constituent of ribosome"/>
    <property type="evidence" value="ECO:0007669"/>
    <property type="project" value="InterPro"/>
</dbReference>
<sequence>MARVKRGVTARARHKKVLKKAKGYYGARSRVFRAAKQQVIKSGQYAYRDRRVKKREFRALWIQRIGAATKELGLSYSLFINGLNKAGITLDRKVLADLAVNDKPGFAALVAQAKAQLA</sequence>
<evidence type="ECO:0000256" key="2">
    <source>
        <dbReference type="ARBA" id="ARBA00022730"/>
    </source>
</evidence>
<comment type="similarity">
    <text evidence="1 7 8">Belongs to the bacterial ribosomal protein bL20 family.</text>
</comment>
<evidence type="ECO:0000256" key="5">
    <source>
        <dbReference type="ARBA" id="ARBA00023274"/>
    </source>
</evidence>
<dbReference type="Pfam" id="PF00453">
    <property type="entry name" value="Ribosomal_L20"/>
    <property type="match status" value="1"/>
</dbReference>
<proteinExistence type="inferred from homology"/>
<dbReference type="SUPFAM" id="SSF74731">
    <property type="entry name" value="Ribosomal protein L20"/>
    <property type="match status" value="1"/>
</dbReference>
<dbReference type="GO" id="GO:0000027">
    <property type="term" value="P:ribosomal large subunit assembly"/>
    <property type="evidence" value="ECO:0007669"/>
    <property type="project" value="UniProtKB-UniRule"/>
</dbReference>
<dbReference type="InterPro" id="IPR005813">
    <property type="entry name" value="Ribosomal_bL20"/>
</dbReference>
<accession>A0A1M5JSC7</accession>
<dbReference type="AlphaFoldDB" id="A0A1M5JSC7"/>
<keyword evidence="10" id="KW-1185">Reference proteome</keyword>
<dbReference type="NCBIfam" id="TIGR01032">
    <property type="entry name" value="rplT_bact"/>
    <property type="match status" value="1"/>
</dbReference>
<dbReference type="PRINTS" id="PR00062">
    <property type="entry name" value="RIBOSOMALL20"/>
</dbReference>
<dbReference type="CDD" id="cd07026">
    <property type="entry name" value="Ribosomal_L20"/>
    <property type="match status" value="1"/>
</dbReference>
<dbReference type="Gene3D" id="1.10.1900.20">
    <property type="entry name" value="Ribosomal protein L20"/>
    <property type="match status" value="1"/>
</dbReference>
<evidence type="ECO:0000256" key="4">
    <source>
        <dbReference type="ARBA" id="ARBA00022980"/>
    </source>
</evidence>
<evidence type="ECO:0000256" key="1">
    <source>
        <dbReference type="ARBA" id="ARBA00007698"/>
    </source>
</evidence>
<dbReference type="InterPro" id="IPR035566">
    <property type="entry name" value="Ribosomal_protein_bL20_C"/>
</dbReference>
<keyword evidence="4 7" id="KW-0689">Ribosomal protein</keyword>
<dbReference type="GO" id="GO:0006412">
    <property type="term" value="P:translation"/>
    <property type="evidence" value="ECO:0007669"/>
    <property type="project" value="InterPro"/>
</dbReference>
<gene>
    <name evidence="7" type="primary">rplT</name>
    <name evidence="9" type="ORF">SAMN04488068_0164</name>
</gene>
<dbReference type="FunFam" id="1.10.1900.20:FF:000001">
    <property type="entry name" value="50S ribosomal protein L20"/>
    <property type="match status" value="1"/>
</dbReference>
<reference evidence="9 10" key="1">
    <citation type="submission" date="2016-11" db="EMBL/GenBank/DDBJ databases">
        <authorList>
            <person name="Jaros S."/>
            <person name="Januszkiewicz K."/>
            <person name="Wedrychowicz H."/>
        </authorList>
    </citation>
    <scope>NUCLEOTIDE SEQUENCE [LARGE SCALE GENOMIC DNA]</scope>
    <source>
        <strain evidence="9 10">CGMCC 1.7049</strain>
    </source>
</reference>
<evidence type="ECO:0000256" key="8">
    <source>
        <dbReference type="RuleBase" id="RU000560"/>
    </source>
</evidence>